<evidence type="ECO:0000313" key="2">
    <source>
        <dbReference type="Proteomes" id="UP001163603"/>
    </source>
</evidence>
<accession>A0ACC0X1G6</accession>
<name>A0ACC0X1G6_9ROSI</name>
<dbReference type="Proteomes" id="UP001163603">
    <property type="component" value="Chromosome 15"/>
</dbReference>
<gene>
    <name evidence="1" type="ORF">Pint_30702</name>
</gene>
<evidence type="ECO:0000313" key="1">
    <source>
        <dbReference type="EMBL" id="KAJ0007482.1"/>
    </source>
</evidence>
<comment type="caution">
    <text evidence="1">The sequence shown here is derived from an EMBL/GenBank/DDBJ whole genome shotgun (WGS) entry which is preliminary data.</text>
</comment>
<proteinExistence type="predicted"/>
<keyword evidence="2" id="KW-1185">Reference proteome</keyword>
<protein>
    <submittedName>
        <fullName evidence="1">Uncharacterized protein</fullName>
    </submittedName>
</protein>
<dbReference type="EMBL" id="CM047750">
    <property type="protein sequence ID" value="KAJ0007482.1"/>
    <property type="molecule type" value="Genomic_DNA"/>
</dbReference>
<organism evidence="1 2">
    <name type="scientific">Pistacia integerrima</name>
    <dbReference type="NCBI Taxonomy" id="434235"/>
    <lineage>
        <taxon>Eukaryota</taxon>
        <taxon>Viridiplantae</taxon>
        <taxon>Streptophyta</taxon>
        <taxon>Embryophyta</taxon>
        <taxon>Tracheophyta</taxon>
        <taxon>Spermatophyta</taxon>
        <taxon>Magnoliopsida</taxon>
        <taxon>eudicotyledons</taxon>
        <taxon>Gunneridae</taxon>
        <taxon>Pentapetalae</taxon>
        <taxon>rosids</taxon>
        <taxon>malvids</taxon>
        <taxon>Sapindales</taxon>
        <taxon>Anacardiaceae</taxon>
        <taxon>Pistacia</taxon>
    </lineage>
</organism>
<reference evidence="2" key="1">
    <citation type="journal article" date="2023" name="G3 (Bethesda)">
        <title>Genome assembly and association tests identify interacting loci associated with vigor, precocity, and sex in interspecific pistachio rootstocks.</title>
        <authorList>
            <person name="Palmer W."/>
            <person name="Jacygrad E."/>
            <person name="Sagayaradj S."/>
            <person name="Cavanaugh K."/>
            <person name="Han R."/>
            <person name="Bertier L."/>
            <person name="Beede B."/>
            <person name="Kafkas S."/>
            <person name="Golino D."/>
            <person name="Preece J."/>
            <person name="Michelmore R."/>
        </authorList>
    </citation>
    <scope>NUCLEOTIDE SEQUENCE [LARGE SCALE GENOMIC DNA]</scope>
</reference>
<sequence length="194" mass="21165">MKLSCPELGGLSWDVKLGRRDSKTTSFAAANSSGFLPVATYNLSSLIQTFKAQGLSTKDLVALSGAHTIGQARCITFRSRMYNDAIIDSSFAKTRQQNCPNTSGSGDNILAPLDRRTPKHFDNKYYKNLLKKKGLLHSDQVLFSGGSTDSLVKLYSKKRKAFSSDFAAAMIKMGDISPLTGSSGEIRKNCRKPN</sequence>